<evidence type="ECO:0000256" key="3">
    <source>
        <dbReference type="ARBA" id="ARBA00022801"/>
    </source>
</evidence>
<gene>
    <name evidence="8" type="ORF">R1sor_005846</name>
</gene>
<evidence type="ECO:0000313" key="9">
    <source>
        <dbReference type="Proteomes" id="UP001633002"/>
    </source>
</evidence>
<feature type="region of interest" description="Disordered" evidence="6">
    <location>
        <begin position="1"/>
        <end position="90"/>
    </location>
</feature>
<evidence type="ECO:0000256" key="1">
    <source>
        <dbReference type="ARBA" id="ARBA00005234"/>
    </source>
</evidence>
<dbReference type="SUPFAM" id="SSF54001">
    <property type="entry name" value="Cysteine proteinases"/>
    <property type="match status" value="1"/>
</dbReference>
<evidence type="ECO:0000259" key="7">
    <source>
        <dbReference type="PROSITE" id="PS50600"/>
    </source>
</evidence>
<dbReference type="InterPro" id="IPR038765">
    <property type="entry name" value="Papain-like_cys_pep_sf"/>
</dbReference>
<feature type="domain" description="Ubiquitin-like protease family profile" evidence="7">
    <location>
        <begin position="714"/>
        <end position="877"/>
    </location>
</feature>
<feature type="compositionally biased region" description="Basic and acidic residues" evidence="6">
    <location>
        <begin position="70"/>
        <end position="88"/>
    </location>
</feature>
<dbReference type="GO" id="GO:0006508">
    <property type="term" value="P:proteolysis"/>
    <property type="evidence" value="ECO:0007669"/>
    <property type="project" value="UniProtKB-KW"/>
</dbReference>
<dbReference type="GO" id="GO:0016926">
    <property type="term" value="P:protein desumoylation"/>
    <property type="evidence" value="ECO:0007669"/>
    <property type="project" value="UniProtKB-ARBA"/>
</dbReference>
<feature type="compositionally biased region" description="Polar residues" evidence="6">
    <location>
        <begin position="285"/>
        <end position="304"/>
    </location>
</feature>
<proteinExistence type="inferred from homology"/>
<dbReference type="PANTHER" id="PTHR46915">
    <property type="entry name" value="UBIQUITIN-LIKE PROTEASE 4-RELATED"/>
    <property type="match status" value="1"/>
</dbReference>
<evidence type="ECO:0000256" key="6">
    <source>
        <dbReference type="SAM" id="MobiDB-lite"/>
    </source>
</evidence>
<dbReference type="PROSITE" id="PS50600">
    <property type="entry name" value="ULP_PROTEASE"/>
    <property type="match status" value="1"/>
</dbReference>
<dbReference type="EMBL" id="JBJQOH010000003">
    <property type="protein sequence ID" value="KAL3692195.1"/>
    <property type="molecule type" value="Genomic_DNA"/>
</dbReference>
<feature type="compositionally biased region" description="Basic and acidic residues" evidence="6">
    <location>
        <begin position="256"/>
        <end position="274"/>
    </location>
</feature>
<keyword evidence="9" id="KW-1185">Reference proteome</keyword>
<evidence type="ECO:0000256" key="2">
    <source>
        <dbReference type="ARBA" id="ARBA00022670"/>
    </source>
</evidence>
<organism evidence="8 9">
    <name type="scientific">Riccia sorocarpa</name>
    <dbReference type="NCBI Taxonomy" id="122646"/>
    <lineage>
        <taxon>Eukaryota</taxon>
        <taxon>Viridiplantae</taxon>
        <taxon>Streptophyta</taxon>
        <taxon>Embryophyta</taxon>
        <taxon>Marchantiophyta</taxon>
        <taxon>Marchantiopsida</taxon>
        <taxon>Marchantiidae</taxon>
        <taxon>Marchantiales</taxon>
        <taxon>Ricciaceae</taxon>
        <taxon>Riccia</taxon>
    </lineage>
</organism>
<feature type="region of interest" description="Disordered" evidence="6">
    <location>
        <begin position="246"/>
        <end position="313"/>
    </location>
</feature>
<name>A0ABD3HQ41_9MARC</name>
<comment type="caution">
    <text evidence="8">The sequence shown here is derived from an EMBL/GenBank/DDBJ whole genome shotgun (WGS) entry which is preliminary data.</text>
</comment>
<dbReference type="InterPro" id="IPR003653">
    <property type="entry name" value="Peptidase_C48_C"/>
</dbReference>
<protein>
    <recommendedName>
        <fullName evidence="7">Ubiquitin-like protease family profile domain-containing protein</fullName>
    </recommendedName>
</protein>
<dbReference type="Gene3D" id="3.40.395.10">
    <property type="entry name" value="Adenoviral Proteinase, Chain A"/>
    <property type="match status" value="1"/>
</dbReference>
<keyword evidence="2" id="KW-0645">Protease</keyword>
<feature type="coiled-coil region" evidence="5">
    <location>
        <begin position="374"/>
        <end position="401"/>
    </location>
</feature>
<dbReference type="AlphaFoldDB" id="A0ABD3HQ41"/>
<evidence type="ECO:0000256" key="4">
    <source>
        <dbReference type="ARBA" id="ARBA00022807"/>
    </source>
</evidence>
<dbReference type="GO" id="GO:0008234">
    <property type="term" value="F:cysteine-type peptidase activity"/>
    <property type="evidence" value="ECO:0007669"/>
    <property type="project" value="UniProtKB-KW"/>
</dbReference>
<keyword evidence="5" id="KW-0175">Coiled coil</keyword>
<keyword evidence="3" id="KW-0378">Hydrolase</keyword>
<evidence type="ECO:0000313" key="8">
    <source>
        <dbReference type="EMBL" id="KAL3692195.1"/>
    </source>
</evidence>
<reference evidence="8 9" key="1">
    <citation type="submission" date="2024-09" db="EMBL/GenBank/DDBJ databases">
        <title>Chromosome-scale assembly of Riccia sorocarpa.</title>
        <authorList>
            <person name="Paukszto L."/>
        </authorList>
    </citation>
    <scope>NUCLEOTIDE SEQUENCE [LARGE SCALE GENOMIC DNA]</scope>
    <source>
        <strain evidence="8">LP-2024</strain>
        <tissue evidence="8">Aerial parts of the thallus</tissue>
    </source>
</reference>
<evidence type="ECO:0000256" key="5">
    <source>
        <dbReference type="SAM" id="Coils"/>
    </source>
</evidence>
<dbReference type="Proteomes" id="UP001633002">
    <property type="component" value="Unassembled WGS sequence"/>
</dbReference>
<dbReference type="PANTHER" id="PTHR46915:SF2">
    <property type="entry name" value="UBIQUITIN-LIKE PROTEASE 4"/>
    <property type="match status" value="1"/>
</dbReference>
<sequence length="921" mass="103076">MGRAGRLQKRTGTNQDRLEETDSQYWTNVAREAVGAATTRTPTKSPKSKKRKDNSAPTDSPVQPPAKKKKTEEKKNGKKPKTTEDGKAKCKPLPPVVSTLPIEKVPGWAAIAIPYNYNELRAAFLEYNDFKWAAGKLNIRDKCSDQFLQDNWEAWRKLATPKGRNVETRKSFLHYAGLERNSIPIEWETVNLSTQMNKLEESDLFAAKLYLFRRKFEFRGDLVVREDPRAEIGPSKRKRQVVGAIFPQNQRTLRPHMPEIDDVRIAPPRGDTKGKSIANEEEEQNPNPSASKDTSAAPSGSGKSTRGYGDLPTKFHEFTSQRSQGLLDIISNPESVNKIMYATRLLCDVVEEHVVDNETNYSQFSQPVDLASSSQIEREKYERMEQRCLEAESKLEKLKQDYTVLCARKDTHVYPQNIDAYVANPDLVPELAEMRNAFEINHDTTWKEQCSSCKDCIAFLPTIQLGSCACRYHFHCFWKYACTRSCCANCGISFLPAMYQFFSDELTGHVEKPYQPRDPLTSMTGIGGSNVEKGETMKPASKTTSDVSISGKIGVTNEVSPTPKKAGSVEAKKAQVGGVSGDDSPASGSHNNLSPQRMIQIITARPKVEMLSPTIPPLEPREIFPPSLLLDSQADHPKTELEPLELPASSSNNNSVLATDSEFVANIIGDIFPALKKDDIQGVVVGAPKNHSPAVEVVLPSTVEVVQPSTGELIVLSLEKSVEKKKGKKIPIFVSESLMPGRWVHSEVINWYITESIRPGMNDMSGWFFAHTHWYTKLEQIVVDEDPDSTTWDNTVLEKLERHRKGLLPPVENAVDIRYIVVPIHGENHWSIGTLLSTWIELDLKLNMRTTIVATGIHVQKNSFDCGVHVLYIITKLIEAEEEGKLLQYLENGGVPTEWGTPEIVSNFRQELPSGFDQLSE</sequence>
<keyword evidence="4" id="KW-0788">Thiol protease</keyword>
<comment type="similarity">
    <text evidence="1">Belongs to the peptidase C48 family.</text>
</comment>
<feature type="region of interest" description="Disordered" evidence="6">
    <location>
        <begin position="514"/>
        <end position="593"/>
    </location>
</feature>
<accession>A0ABD3HQ41</accession>